<reference evidence="1" key="2">
    <citation type="submission" date="2020-09" db="EMBL/GenBank/DDBJ databases">
        <authorList>
            <person name="Sun Q."/>
            <person name="Ohkuma M."/>
        </authorList>
    </citation>
    <scope>NUCLEOTIDE SEQUENCE</scope>
    <source>
        <strain evidence="1">JCM 4646</strain>
    </source>
</reference>
<evidence type="ECO:0000313" key="1">
    <source>
        <dbReference type="EMBL" id="GHH60615.1"/>
    </source>
</evidence>
<gene>
    <name evidence="1" type="ORF">GCM10018781_05640</name>
</gene>
<dbReference type="GeneID" id="95351094"/>
<dbReference type="EMBL" id="BNBO01000002">
    <property type="protein sequence ID" value="GHH60615.1"/>
    <property type="molecule type" value="Genomic_DNA"/>
</dbReference>
<dbReference type="RefSeq" id="WP_190209137.1">
    <property type="nucleotide sequence ID" value="NZ_BNBO01000002.1"/>
</dbReference>
<proteinExistence type="predicted"/>
<keyword evidence="2" id="KW-1185">Reference proteome</keyword>
<name>A0A919FC14_9ACTN</name>
<reference evidence="1" key="1">
    <citation type="journal article" date="2014" name="Int. J. Syst. Evol. Microbiol.">
        <title>Complete genome sequence of Corynebacterium casei LMG S-19264T (=DSM 44701T), isolated from a smear-ripened cheese.</title>
        <authorList>
            <consortium name="US DOE Joint Genome Institute (JGI-PGF)"/>
            <person name="Walter F."/>
            <person name="Albersmeier A."/>
            <person name="Kalinowski J."/>
            <person name="Ruckert C."/>
        </authorList>
    </citation>
    <scope>NUCLEOTIDE SEQUENCE</scope>
    <source>
        <strain evidence="1">JCM 4646</strain>
    </source>
</reference>
<sequence length="125" mass="13168">MTGVDLVVAAIAAGATAGLTDAANSGVRDAYEALRTAARRRLGGREERVEQADPEARGAVLAEELTAAGALEDEELLRAARVLLDLLRQPGEDQVRLGGDEYRVDLRDAKGVAVGPGIQQTNNFN</sequence>
<protein>
    <recommendedName>
        <fullName evidence="3">RHIM domain-containing protein</fullName>
    </recommendedName>
</protein>
<evidence type="ECO:0000313" key="2">
    <source>
        <dbReference type="Proteomes" id="UP000617734"/>
    </source>
</evidence>
<accession>A0A919FC14</accession>
<evidence type="ECO:0008006" key="3">
    <source>
        <dbReference type="Google" id="ProtNLM"/>
    </source>
</evidence>
<organism evidence="1 2">
    <name type="scientific">Kitasatospora indigofera</name>
    <dbReference type="NCBI Taxonomy" id="67307"/>
    <lineage>
        <taxon>Bacteria</taxon>
        <taxon>Bacillati</taxon>
        <taxon>Actinomycetota</taxon>
        <taxon>Actinomycetes</taxon>
        <taxon>Kitasatosporales</taxon>
        <taxon>Streptomycetaceae</taxon>
        <taxon>Kitasatospora</taxon>
    </lineage>
</organism>
<dbReference type="Proteomes" id="UP000617734">
    <property type="component" value="Unassembled WGS sequence"/>
</dbReference>
<dbReference type="AlphaFoldDB" id="A0A919FC14"/>
<comment type="caution">
    <text evidence="1">The sequence shown here is derived from an EMBL/GenBank/DDBJ whole genome shotgun (WGS) entry which is preliminary data.</text>
</comment>